<dbReference type="FunFam" id="3.40.50.2000:FF:000119">
    <property type="entry name" value="Glycosyl transferase group 1"/>
    <property type="match status" value="1"/>
</dbReference>
<dbReference type="Pfam" id="PF00534">
    <property type="entry name" value="Glycos_transf_1"/>
    <property type="match status" value="3"/>
</dbReference>
<dbReference type="InterPro" id="IPR001296">
    <property type="entry name" value="Glyco_trans_1"/>
</dbReference>
<sequence>MRILIDLQACQSTGSRTRGIGRYSLALAKAMVRQAGKHEVHLALNGAFGDAIPDLRREFSQLLPHQHIHTWRALTNVSAANPSVDARRIASELLREEAFAQLRPDIIHVSSLFEGLGDDAVTNVHALNRASTAVTLYDLIPLIHRQQYLGDRAISRWYYQKIQALKNADLLLAISNSSRDEALNFLQLPASNVVNISSAVDERFVQRTYAPAVLDKLLQKYGLKRRFVMYTGGIDLRKNIERLIAAYAQLPMELRKQHQLAVVCSVHQPDRQRLMQLATSLGLAQDELVLTGFVADDELPLLYQACQLFVFPSWHEGFGLPALEAMNCGAPVITSNTSSLPEVIGLPDAMFDPFQEASITQKMVQALSDEDFRRRLSRHGLERAKLFSWDACAKTAIAAFEARFDKQQSANTVSVPIRRNAARPKLAYISPLPPEKTGIADYSAELLPELARHYDIHVVSDQVTVADPWLSANFPLHSVAWFRKHGKEFDRVLYHVGNSTYHSHMFDLLREHPGVVVLHDFYISNLVSHLDHTGEKPGFWVESLYQAHGYPALARNAQCANVHDVIWEYPCNRAIVDPARGVIVHSQFSLELAKRWYGQFEAKQWTYIPHLRCLPETFSRQSAKLALGFQEADFVVCAFGMLGPTKLNHALLRAWHDSSLSQDPHCYLVFVGQNDGGEYGETTLHLISADQSAGRVRLTGFATPEMFKSYLQASDLAVQLRTKSRGETSGTVLDCMAHGIATIINANGTMAELPDDALLKLQDQFVHDDLVQALTNLYQNLDQRRALGQKAIEHIRHFHQPHQIGSAYQQAIEKYYIDAEHTQRDLLYSKLQDLVQSVNFDDAVLRDLAIAIAGNAASNDRRLLIDVSRLAEVDANSGIQRVVRAIVTCLMNDALFDGRIEPVVLSPEGLRYARTFGANLLGSAALANDGDLVEVSENDIFLGLDLHFEPIIANRDMLQSLRNRGMRMVFVIYDLLPLLQPSFFEPQLVINFQAWLSTVVELANGAICISKSVKVEVQTWLEQNKSELAAHFALDYFHLGADITEELAVVPDSGDLVPSGLDQAISFLMVGTVEPRKGHTQSLEAFEQLWLMGAKVSLVIVGGRGWKTEELQTRIASHPELGQRLFWFDQADDAQLARLYQQCDCLLASSFGEGFGLPLIEAARYQMPILARRIPVFEEVAGQHVSYFDASTSAELAQAIRDWMQLRERNAVPMTTTMPWLNWRSSTEQLCAGIDRLLPPFAHRINL</sequence>
<dbReference type="RefSeq" id="WP_212676605.1">
    <property type="nucleotide sequence ID" value="NZ_JAGSPJ010000007.1"/>
</dbReference>
<evidence type="ECO:0000259" key="2">
    <source>
        <dbReference type="Pfam" id="PF00534"/>
    </source>
</evidence>
<organism evidence="4 5">
    <name type="scientific">Undibacterium fentianense</name>
    <dbReference type="NCBI Taxonomy" id="2828728"/>
    <lineage>
        <taxon>Bacteria</taxon>
        <taxon>Pseudomonadati</taxon>
        <taxon>Pseudomonadota</taxon>
        <taxon>Betaproteobacteria</taxon>
        <taxon>Burkholderiales</taxon>
        <taxon>Oxalobacteraceae</taxon>
        <taxon>Undibacterium</taxon>
    </lineage>
</organism>
<reference evidence="4" key="1">
    <citation type="submission" date="2021-04" db="EMBL/GenBank/DDBJ databases">
        <title>novel species isolated from subtropical streams in China.</title>
        <authorList>
            <person name="Lu H."/>
        </authorList>
    </citation>
    <scope>NUCLEOTIDE SEQUENCE</scope>
    <source>
        <strain evidence="4">FT137W</strain>
    </source>
</reference>
<proteinExistence type="predicted"/>
<dbReference type="AlphaFoldDB" id="A0A941E846"/>
<protein>
    <submittedName>
        <fullName evidence="4">Glycosyltransferase</fullName>
        <ecNumber evidence="4">2.4.-.-</ecNumber>
    </submittedName>
</protein>
<evidence type="ECO:0000256" key="1">
    <source>
        <dbReference type="ARBA" id="ARBA00022679"/>
    </source>
</evidence>
<dbReference type="PANTHER" id="PTHR46401:SF2">
    <property type="entry name" value="GLYCOSYLTRANSFERASE WBBK-RELATED"/>
    <property type="match status" value="1"/>
</dbReference>
<name>A0A941E846_9BURK</name>
<dbReference type="EC" id="2.4.-.-" evidence="4"/>
<gene>
    <name evidence="4" type="ORF">KDM90_15815</name>
</gene>
<evidence type="ECO:0000313" key="4">
    <source>
        <dbReference type="EMBL" id="MBR7801478.1"/>
    </source>
</evidence>
<keyword evidence="5" id="KW-1185">Reference proteome</keyword>
<dbReference type="PANTHER" id="PTHR46401">
    <property type="entry name" value="GLYCOSYLTRANSFERASE WBBK-RELATED"/>
    <property type="match status" value="1"/>
</dbReference>
<dbReference type="SUPFAM" id="SSF53756">
    <property type="entry name" value="UDP-Glycosyltransferase/glycogen phosphorylase"/>
    <property type="match status" value="3"/>
</dbReference>
<feature type="domain" description="Glycosyltransferase subfamily 4-like N-terminal" evidence="3">
    <location>
        <begin position="18"/>
        <end position="202"/>
    </location>
</feature>
<dbReference type="GO" id="GO:0009103">
    <property type="term" value="P:lipopolysaccharide biosynthetic process"/>
    <property type="evidence" value="ECO:0007669"/>
    <property type="project" value="TreeGrafter"/>
</dbReference>
<keyword evidence="4" id="KW-0328">Glycosyltransferase</keyword>
<dbReference type="Proteomes" id="UP000678545">
    <property type="component" value="Unassembled WGS sequence"/>
</dbReference>
<dbReference type="CDD" id="cd03801">
    <property type="entry name" value="GT4_PimA-like"/>
    <property type="match status" value="1"/>
</dbReference>
<feature type="domain" description="Glycosyl transferase family 1" evidence="2">
    <location>
        <begin position="224"/>
        <end position="380"/>
    </location>
</feature>
<accession>A0A941E846</accession>
<evidence type="ECO:0000259" key="3">
    <source>
        <dbReference type="Pfam" id="PF13439"/>
    </source>
</evidence>
<keyword evidence="1 4" id="KW-0808">Transferase</keyword>
<dbReference type="EMBL" id="JAGSPJ010000007">
    <property type="protein sequence ID" value="MBR7801478.1"/>
    <property type="molecule type" value="Genomic_DNA"/>
</dbReference>
<feature type="domain" description="Glycosyl transferase family 1" evidence="2">
    <location>
        <begin position="1066"/>
        <end position="1209"/>
    </location>
</feature>
<comment type="caution">
    <text evidence="4">The sequence shown here is derived from an EMBL/GenBank/DDBJ whole genome shotgun (WGS) entry which is preliminary data.</text>
</comment>
<feature type="domain" description="Glycosyl transferase family 1" evidence="2">
    <location>
        <begin position="626"/>
        <end position="793"/>
    </location>
</feature>
<dbReference type="Gene3D" id="3.40.50.2000">
    <property type="entry name" value="Glycogen Phosphorylase B"/>
    <property type="match status" value="5"/>
</dbReference>
<dbReference type="Pfam" id="PF13439">
    <property type="entry name" value="Glyco_transf_4"/>
    <property type="match status" value="1"/>
</dbReference>
<dbReference type="GO" id="GO:0016757">
    <property type="term" value="F:glycosyltransferase activity"/>
    <property type="evidence" value="ECO:0007669"/>
    <property type="project" value="UniProtKB-KW"/>
</dbReference>
<evidence type="ECO:0000313" key="5">
    <source>
        <dbReference type="Proteomes" id="UP000678545"/>
    </source>
</evidence>
<dbReference type="InterPro" id="IPR028098">
    <property type="entry name" value="Glyco_trans_4-like_N"/>
</dbReference>
<dbReference type="CDD" id="cd03809">
    <property type="entry name" value="GT4_MtfB-like"/>
    <property type="match status" value="2"/>
</dbReference>